<keyword evidence="3" id="KW-1185">Reference proteome</keyword>
<evidence type="ECO:0000313" key="3">
    <source>
        <dbReference type="Proteomes" id="UP001610563"/>
    </source>
</evidence>
<organism evidence="2 3">
    <name type="scientific">Aspergillus keveii</name>
    <dbReference type="NCBI Taxonomy" id="714993"/>
    <lineage>
        <taxon>Eukaryota</taxon>
        <taxon>Fungi</taxon>
        <taxon>Dikarya</taxon>
        <taxon>Ascomycota</taxon>
        <taxon>Pezizomycotina</taxon>
        <taxon>Eurotiomycetes</taxon>
        <taxon>Eurotiomycetidae</taxon>
        <taxon>Eurotiales</taxon>
        <taxon>Aspergillaceae</taxon>
        <taxon>Aspergillus</taxon>
        <taxon>Aspergillus subgen. Nidulantes</taxon>
    </lineage>
</organism>
<evidence type="ECO:0000313" key="2">
    <source>
        <dbReference type="EMBL" id="KAL2785010.1"/>
    </source>
</evidence>
<feature type="transmembrane region" description="Helical" evidence="1">
    <location>
        <begin position="12"/>
        <end position="30"/>
    </location>
</feature>
<keyword evidence="1" id="KW-0472">Membrane</keyword>
<dbReference type="Proteomes" id="UP001610563">
    <property type="component" value="Unassembled WGS sequence"/>
</dbReference>
<evidence type="ECO:0000256" key="1">
    <source>
        <dbReference type="SAM" id="Phobius"/>
    </source>
</evidence>
<feature type="transmembrane region" description="Helical" evidence="1">
    <location>
        <begin position="60"/>
        <end position="78"/>
    </location>
</feature>
<accession>A0ABR4FP35</accession>
<dbReference type="EMBL" id="JBFTWV010000159">
    <property type="protein sequence ID" value="KAL2785010.1"/>
    <property type="molecule type" value="Genomic_DNA"/>
</dbReference>
<evidence type="ECO:0008006" key="4">
    <source>
        <dbReference type="Google" id="ProtNLM"/>
    </source>
</evidence>
<gene>
    <name evidence="2" type="ORF">BJX66DRAFT_343513</name>
</gene>
<protein>
    <recommendedName>
        <fullName evidence="4">DUF304 domain-containing protein</fullName>
    </recommendedName>
</protein>
<reference evidence="2 3" key="1">
    <citation type="submission" date="2024-07" db="EMBL/GenBank/DDBJ databases">
        <title>Section-level genome sequencing and comparative genomics of Aspergillus sections Usti and Cavernicolus.</title>
        <authorList>
            <consortium name="Lawrence Berkeley National Laboratory"/>
            <person name="Nybo J.L."/>
            <person name="Vesth T.C."/>
            <person name="Theobald S."/>
            <person name="Frisvad J.C."/>
            <person name="Larsen T.O."/>
            <person name="Kjaerboelling I."/>
            <person name="Rothschild-Mancinelli K."/>
            <person name="Lyhne E.K."/>
            <person name="Kogle M.E."/>
            <person name="Barry K."/>
            <person name="Clum A."/>
            <person name="Na H."/>
            <person name="Ledsgaard L."/>
            <person name="Lin J."/>
            <person name="Lipzen A."/>
            <person name="Kuo A."/>
            <person name="Riley R."/>
            <person name="Mondo S."/>
            <person name="Labutti K."/>
            <person name="Haridas S."/>
            <person name="Pangalinan J."/>
            <person name="Salamov A.A."/>
            <person name="Simmons B.A."/>
            <person name="Magnuson J.K."/>
            <person name="Chen J."/>
            <person name="Drula E."/>
            <person name="Henrissat B."/>
            <person name="Wiebenga A."/>
            <person name="Lubbers R.J."/>
            <person name="Gomes A.C."/>
            <person name="Makela M.R."/>
            <person name="Stajich J."/>
            <person name="Grigoriev I.V."/>
            <person name="Mortensen U.H."/>
            <person name="De Vries R.P."/>
            <person name="Baker S.E."/>
            <person name="Andersen M.R."/>
        </authorList>
    </citation>
    <scope>NUCLEOTIDE SEQUENCE [LARGE SCALE GENOMIC DNA]</scope>
    <source>
        <strain evidence="2 3">CBS 209.92</strain>
    </source>
</reference>
<name>A0ABR4FP35_9EURO</name>
<proteinExistence type="predicted"/>
<dbReference type="Pfam" id="PF17198">
    <property type="entry name" value="AveC_like"/>
    <property type="match status" value="1"/>
</dbReference>
<keyword evidence="1" id="KW-0812">Transmembrane</keyword>
<dbReference type="InterPro" id="IPR033459">
    <property type="entry name" value="AveC-like"/>
</dbReference>
<keyword evidence="1" id="KW-1133">Transmembrane helix</keyword>
<comment type="caution">
    <text evidence="2">The sequence shown here is derived from an EMBL/GenBank/DDBJ whole genome shotgun (WGS) entry which is preliminary data.</text>
</comment>
<sequence length="119" mass="13398">MLRQRLPPSLTNAGILTIIWLIEFALDFVIENIAIRVTHGYGFAKTYGPLTLFAGKGYQFPIYESAFVASIGCSFTIMRWKASQRGYSPIETGTLSINLFEYPVQSKKVLEYLTRQPPG</sequence>